<evidence type="ECO:0000256" key="3">
    <source>
        <dbReference type="ARBA" id="ARBA00022650"/>
    </source>
</evidence>
<keyword evidence="7 8" id="KW-0067">ATP-binding</keyword>
<evidence type="ECO:0000256" key="8">
    <source>
        <dbReference type="HAMAP-Rule" id="MF_00456"/>
    </source>
</evidence>
<dbReference type="OrthoDB" id="9804434at2"/>
<dbReference type="Proteomes" id="UP000001052">
    <property type="component" value="Chromosome"/>
</dbReference>
<dbReference type="PANTHER" id="PTHR43654:SF1">
    <property type="entry name" value="ISOPENTENYL PHOSPHATE KINASE"/>
    <property type="match status" value="1"/>
</dbReference>
<evidence type="ECO:0000313" key="11">
    <source>
        <dbReference type="Proteomes" id="UP000001052"/>
    </source>
</evidence>
<dbReference type="HOGENOM" id="CLU_025400_2_0_7"/>
<evidence type="ECO:0000313" key="10">
    <source>
        <dbReference type="EMBL" id="ACV69463.1"/>
    </source>
</evidence>
<dbReference type="SUPFAM" id="SSF88697">
    <property type="entry name" value="PUA domain-like"/>
    <property type="match status" value="1"/>
</dbReference>
<keyword evidence="2 8" id="KW-0028">Amino-acid biosynthesis</keyword>
<feature type="binding site" evidence="8">
    <location>
        <position position="144"/>
    </location>
    <ligand>
        <name>substrate</name>
    </ligand>
</feature>
<keyword evidence="5 8" id="KW-0547">Nucleotide-binding</keyword>
<dbReference type="NCBIfam" id="TIGR01027">
    <property type="entry name" value="proB"/>
    <property type="match status" value="1"/>
</dbReference>
<dbReference type="InterPro" id="IPR036974">
    <property type="entry name" value="PUA_sf"/>
</dbReference>
<evidence type="ECO:0000256" key="6">
    <source>
        <dbReference type="ARBA" id="ARBA00022777"/>
    </source>
</evidence>
<feature type="binding site" evidence="8">
    <location>
        <begin position="218"/>
        <end position="224"/>
    </location>
    <ligand>
        <name>ATP</name>
        <dbReference type="ChEBI" id="CHEBI:30616"/>
    </ligand>
</feature>
<comment type="function">
    <text evidence="8">Catalyzes the transfer of a phosphate group to glutamate to form L-glutamate 5-phosphate.</text>
</comment>
<dbReference type="HAMAP" id="MF_00456">
    <property type="entry name" value="ProB"/>
    <property type="match status" value="1"/>
</dbReference>
<dbReference type="PROSITE" id="PS50890">
    <property type="entry name" value="PUA"/>
    <property type="match status" value="1"/>
</dbReference>
<dbReference type="GO" id="GO:0005524">
    <property type="term" value="F:ATP binding"/>
    <property type="evidence" value="ECO:0007669"/>
    <property type="project" value="UniProtKB-KW"/>
</dbReference>
<dbReference type="PRINTS" id="PR00474">
    <property type="entry name" value="GLU5KINASE"/>
</dbReference>
<dbReference type="InterPro" id="IPR041739">
    <property type="entry name" value="G5K_ProB"/>
</dbReference>
<keyword evidence="1 8" id="KW-0963">Cytoplasm</keyword>
<comment type="pathway">
    <text evidence="8">Amino-acid biosynthesis; L-proline biosynthesis; L-glutamate 5-semialdehyde from L-glutamate: step 1/2.</text>
</comment>
<dbReference type="GO" id="GO:0003723">
    <property type="term" value="F:RNA binding"/>
    <property type="evidence" value="ECO:0007669"/>
    <property type="project" value="InterPro"/>
</dbReference>
<dbReference type="AlphaFoldDB" id="C8X4W6"/>
<evidence type="ECO:0000256" key="1">
    <source>
        <dbReference type="ARBA" id="ARBA00022490"/>
    </source>
</evidence>
<feature type="binding site" evidence="8">
    <location>
        <position position="19"/>
    </location>
    <ligand>
        <name>ATP</name>
        <dbReference type="ChEBI" id="CHEBI:30616"/>
    </ligand>
</feature>
<dbReference type="FunFam" id="3.40.1160.10:FF:000006">
    <property type="entry name" value="Glutamate 5-kinase"/>
    <property type="match status" value="1"/>
</dbReference>
<name>C8X4W6_DESRD</name>
<gene>
    <name evidence="8" type="primary">proB</name>
    <name evidence="10" type="ordered locus">Dret_2179</name>
</gene>
<dbReference type="CDD" id="cd21157">
    <property type="entry name" value="PUA_G5K"/>
    <property type="match status" value="1"/>
</dbReference>
<accession>C8X4W6</accession>
<keyword evidence="6 8" id="KW-0418">Kinase</keyword>
<evidence type="ECO:0000259" key="9">
    <source>
        <dbReference type="SMART" id="SM00359"/>
    </source>
</evidence>
<evidence type="ECO:0000256" key="7">
    <source>
        <dbReference type="ARBA" id="ARBA00022840"/>
    </source>
</evidence>
<evidence type="ECO:0000256" key="4">
    <source>
        <dbReference type="ARBA" id="ARBA00022679"/>
    </source>
</evidence>
<dbReference type="GO" id="GO:0005829">
    <property type="term" value="C:cytosol"/>
    <property type="evidence" value="ECO:0007669"/>
    <property type="project" value="TreeGrafter"/>
</dbReference>
<dbReference type="InterPro" id="IPR002478">
    <property type="entry name" value="PUA"/>
</dbReference>
<dbReference type="Gene3D" id="2.30.130.10">
    <property type="entry name" value="PUA domain"/>
    <property type="match status" value="1"/>
</dbReference>
<evidence type="ECO:0000256" key="2">
    <source>
        <dbReference type="ARBA" id="ARBA00022605"/>
    </source>
</evidence>
<dbReference type="PANTHER" id="PTHR43654">
    <property type="entry name" value="GLUTAMATE 5-KINASE"/>
    <property type="match status" value="1"/>
</dbReference>
<dbReference type="EC" id="2.7.2.11" evidence="8"/>
<dbReference type="SUPFAM" id="SSF53633">
    <property type="entry name" value="Carbamate kinase-like"/>
    <property type="match status" value="1"/>
</dbReference>
<dbReference type="GO" id="GO:0004349">
    <property type="term" value="F:glutamate 5-kinase activity"/>
    <property type="evidence" value="ECO:0007669"/>
    <property type="project" value="UniProtKB-UniRule"/>
</dbReference>
<reference evidence="11" key="1">
    <citation type="submission" date="2009-09" db="EMBL/GenBank/DDBJ databases">
        <title>The complete chromosome of Desulfohalobium retbaense DSM 5692.</title>
        <authorList>
            <consortium name="US DOE Joint Genome Institute (JGI-PGF)"/>
            <person name="Lucas S."/>
            <person name="Copeland A."/>
            <person name="Lapidus A."/>
            <person name="Glavina del Rio T."/>
            <person name="Dalin E."/>
            <person name="Tice H."/>
            <person name="Bruce D."/>
            <person name="Goodwin L."/>
            <person name="Pitluck S."/>
            <person name="Kyrpides N."/>
            <person name="Mavromatis K."/>
            <person name="Ivanova N."/>
            <person name="Mikhailova N."/>
            <person name="Munk A.C."/>
            <person name="Brettin T."/>
            <person name="Detter J.C."/>
            <person name="Han C."/>
            <person name="Tapia R."/>
            <person name="Larimer F."/>
            <person name="Land M."/>
            <person name="Hauser L."/>
            <person name="Markowitz V."/>
            <person name="Cheng J.-F."/>
            <person name="Hugenholtz P."/>
            <person name="Woyke T."/>
            <person name="Wu D."/>
            <person name="Spring S."/>
            <person name="Klenk H.-P."/>
            <person name="Eisen J.A."/>
        </authorList>
    </citation>
    <scope>NUCLEOTIDE SEQUENCE [LARGE SCALE GENOMIC DNA]</scope>
    <source>
        <strain evidence="11">DSM 5692</strain>
    </source>
</reference>
<protein>
    <recommendedName>
        <fullName evidence="8">Glutamate 5-kinase</fullName>
        <ecNumber evidence="8">2.7.2.11</ecNumber>
    </recommendedName>
    <alternativeName>
        <fullName evidence="8">Gamma-glutamyl kinase</fullName>
        <shortName evidence="8">GK</shortName>
    </alternativeName>
</protein>
<dbReference type="InterPro" id="IPR015947">
    <property type="entry name" value="PUA-like_sf"/>
</dbReference>
<dbReference type="CDD" id="cd04242">
    <property type="entry name" value="AAK_G5K_ProB"/>
    <property type="match status" value="1"/>
</dbReference>
<dbReference type="Pfam" id="PF01472">
    <property type="entry name" value="PUA"/>
    <property type="match status" value="1"/>
</dbReference>
<dbReference type="KEGG" id="drt:Dret_2179"/>
<dbReference type="InterPro" id="IPR011529">
    <property type="entry name" value="Glu_5kinase"/>
</dbReference>
<dbReference type="UniPathway" id="UPA00098">
    <property type="reaction ID" value="UER00359"/>
</dbReference>
<feature type="binding site" evidence="8">
    <location>
        <position position="58"/>
    </location>
    <ligand>
        <name>substrate</name>
    </ligand>
</feature>
<keyword evidence="4 8" id="KW-0808">Transferase</keyword>
<dbReference type="eggNOG" id="COG0263">
    <property type="taxonomic scope" value="Bacteria"/>
</dbReference>
<dbReference type="Gene3D" id="3.40.1160.10">
    <property type="entry name" value="Acetylglutamate kinase-like"/>
    <property type="match status" value="2"/>
</dbReference>
<dbReference type="GO" id="GO:0055129">
    <property type="term" value="P:L-proline biosynthetic process"/>
    <property type="evidence" value="ECO:0007669"/>
    <property type="project" value="UniProtKB-UniRule"/>
</dbReference>
<comment type="similarity">
    <text evidence="8">Belongs to the glutamate 5-kinase family.</text>
</comment>
<reference evidence="10 11" key="2">
    <citation type="journal article" date="2010" name="Stand. Genomic Sci.">
        <title>Complete genome sequence of Desulfohalobium retbaense type strain (HR(100)).</title>
        <authorList>
            <person name="Spring S."/>
            <person name="Nolan M."/>
            <person name="Lapidus A."/>
            <person name="Glavina Del Rio T."/>
            <person name="Copeland A."/>
            <person name="Tice H."/>
            <person name="Cheng J.F."/>
            <person name="Lucas S."/>
            <person name="Land M."/>
            <person name="Chen F."/>
            <person name="Bruce D."/>
            <person name="Goodwin L."/>
            <person name="Pitluck S."/>
            <person name="Ivanova N."/>
            <person name="Mavromatis K."/>
            <person name="Mikhailova N."/>
            <person name="Pati A."/>
            <person name="Chen A."/>
            <person name="Palaniappan K."/>
            <person name="Hauser L."/>
            <person name="Chang Y.J."/>
            <person name="Jeffries C.D."/>
            <person name="Munk C."/>
            <person name="Kiss H."/>
            <person name="Chain P."/>
            <person name="Han C."/>
            <person name="Brettin T."/>
            <person name="Detter J.C."/>
            <person name="Schuler E."/>
            <person name="Goker M."/>
            <person name="Rohde M."/>
            <person name="Bristow J."/>
            <person name="Eisen J.A."/>
            <person name="Markowitz V."/>
            <person name="Hugenholtz P."/>
            <person name="Kyrpides N.C."/>
            <person name="Klenk H.P."/>
        </authorList>
    </citation>
    <scope>NUCLEOTIDE SEQUENCE [LARGE SCALE GENOMIC DNA]</scope>
    <source>
        <strain evidence="10 11">DSM 5692</strain>
    </source>
</reference>
<dbReference type="InterPro" id="IPR005715">
    <property type="entry name" value="Glu_5kinase/COase_Synthase"/>
</dbReference>
<dbReference type="STRING" id="485915.Dret_2179"/>
<sequence>MAVSERDQILKRARCVVVKVGSAVLTADDGLDLRVINRLADQLATLHDQGRQIVLVSSGAVAAGRRDIQPRGDLSLPLKQAASAVGQGRLMRAYEDAFERYGKTCAQILLTRSDLKSRQRYLNARNTFATLLDKRIIPIVNENDTVAVDELQFGDNDSLATLLLNIVEGELLVNLTSAQGVCSGNPAEDSRAALMPEIPDIHELDLEQLCRGKTSSGSGGMYSKLLAARRAAQLGVPTLVVSGRERFVLERVFGGEALGTWVQAEKRAVSRRKFWMAYNLDPAGSLVVDDGAARALRDKGKSLLPAGVVQVQGGFEEGALVRILDASGAPIGVGLSNYSAAALRKIQGRSSHCIQDALGECPYEEVVHRDNLLLDAAF</sequence>
<proteinExistence type="inferred from homology"/>
<dbReference type="SMART" id="SM00359">
    <property type="entry name" value="PUA"/>
    <property type="match status" value="1"/>
</dbReference>
<comment type="subcellular location">
    <subcellularLocation>
        <location evidence="8">Cytoplasm</location>
    </subcellularLocation>
</comment>
<dbReference type="RefSeq" id="WP_015752604.1">
    <property type="nucleotide sequence ID" value="NC_013223.1"/>
</dbReference>
<dbReference type="InterPro" id="IPR036393">
    <property type="entry name" value="AceGlu_kinase-like_sf"/>
</dbReference>
<feature type="binding site" evidence="8">
    <location>
        <position position="156"/>
    </location>
    <ligand>
        <name>substrate</name>
    </ligand>
</feature>
<organism evidence="10 11">
    <name type="scientific">Desulfohalobium retbaense (strain ATCC 49708 / DSM 5692 / JCM 16813 / HR100)</name>
    <dbReference type="NCBI Taxonomy" id="485915"/>
    <lineage>
        <taxon>Bacteria</taxon>
        <taxon>Pseudomonadati</taxon>
        <taxon>Thermodesulfobacteriota</taxon>
        <taxon>Desulfovibrionia</taxon>
        <taxon>Desulfovibrionales</taxon>
        <taxon>Desulfohalobiaceae</taxon>
        <taxon>Desulfohalobium</taxon>
    </lineage>
</organism>
<comment type="caution">
    <text evidence="8">Lacks conserved residue(s) required for the propagation of feature annotation.</text>
</comment>
<dbReference type="PIRSF" id="PIRSF000729">
    <property type="entry name" value="GK"/>
    <property type="match status" value="1"/>
</dbReference>
<keyword evidence="3 8" id="KW-0641">Proline biosynthesis</keyword>
<comment type="catalytic activity">
    <reaction evidence="8">
        <text>L-glutamate + ATP = L-glutamyl 5-phosphate + ADP</text>
        <dbReference type="Rhea" id="RHEA:14877"/>
        <dbReference type="ChEBI" id="CHEBI:29985"/>
        <dbReference type="ChEBI" id="CHEBI:30616"/>
        <dbReference type="ChEBI" id="CHEBI:58274"/>
        <dbReference type="ChEBI" id="CHEBI:456216"/>
        <dbReference type="EC" id="2.7.2.11"/>
    </reaction>
</comment>
<evidence type="ECO:0000256" key="5">
    <source>
        <dbReference type="ARBA" id="ARBA00022741"/>
    </source>
</evidence>
<dbReference type="InterPro" id="IPR001048">
    <property type="entry name" value="Asp/Glu/Uridylate_kinase"/>
</dbReference>
<dbReference type="Pfam" id="PF00696">
    <property type="entry name" value="AA_kinase"/>
    <property type="match status" value="1"/>
</dbReference>
<dbReference type="InterPro" id="IPR001057">
    <property type="entry name" value="Glu/AcGlu_kinase"/>
</dbReference>
<feature type="domain" description="PUA" evidence="9">
    <location>
        <begin position="284"/>
        <end position="364"/>
    </location>
</feature>
<dbReference type="EMBL" id="CP001734">
    <property type="protein sequence ID" value="ACV69463.1"/>
    <property type="molecule type" value="Genomic_DNA"/>
</dbReference>
<keyword evidence="11" id="KW-1185">Reference proteome</keyword>